<accession>A0ABT0SK52</accession>
<keyword evidence="7 12" id="KW-0489">Methyltransferase</keyword>
<evidence type="ECO:0000256" key="12">
    <source>
        <dbReference type="PIRNR" id="PIRNR015601"/>
    </source>
</evidence>
<evidence type="ECO:0000256" key="3">
    <source>
        <dbReference type="ARBA" id="ARBA00012328"/>
    </source>
</evidence>
<name>A0ABT0SK52_9GAMM</name>
<dbReference type="InterPro" id="IPR006700">
    <property type="entry name" value="RsmE"/>
</dbReference>
<evidence type="ECO:0000256" key="2">
    <source>
        <dbReference type="ARBA" id="ARBA00005528"/>
    </source>
</evidence>
<keyword evidence="6 12" id="KW-0698">rRNA processing</keyword>
<gene>
    <name evidence="15" type="ORF">K5L01_13745</name>
</gene>
<evidence type="ECO:0000313" key="16">
    <source>
        <dbReference type="Proteomes" id="UP001431235"/>
    </source>
</evidence>
<evidence type="ECO:0000259" key="13">
    <source>
        <dbReference type="Pfam" id="PF04452"/>
    </source>
</evidence>
<dbReference type="InterPro" id="IPR029028">
    <property type="entry name" value="Alpha/beta_knot_MTases"/>
</dbReference>
<keyword evidence="16" id="KW-1185">Reference proteome</keyword>
<protein>
    <recommendedName>
        <fullName evidence="4 12">Ribosomal RNA small subunit methyltransferase E</fullName>
        <ecNumber evidence="3 12">2.1.1.193</ecNumber>
    </recommendedName>
</protein>
<dbReference type="InterPro" id="IPR046887">
    <property type="entry name" value="RsmE_PUA-like"/>
</dbReference>
<comment type="function">
    <text evidence="10 12">Specifically methylates the N3 position of the uracil ring of uridine 1498 (m3U1498) in 16S rRNA. Acts on the fully assembled 30S ribosomal subunit.</text>
</comment>
<dbReference type="GO" id="GO:0008168">
    <property type="term" value="F:methyltransferase activity"/>
    <property type="evidence" value="ECO:0007669"/>
    <property type="project" value="UniProtKB-KW"/>
</dbReference>
<dbReference type="Gene3D" id="2.40.240.20">
    <property type="entry name" value="Hypothetical PUA domain-like, domain 1"/>
    <property type="match status" value="1"/>
</dbReference>
<dbReference type="SUPFAM" id="SSF88697">
    <property type="entry name" value="PUA domain-like"/>
    <property type="match status" value="1"/>
</dbReference>
<keyword evidence="5 12" id="KW-0963">Cytoplasm</keyword>
<dbReference type="Gene3D" id="3.40.1280.10">
    <property type="match status" value="1"/>
</dbReference>
<reference evidence="15 16" key="1">
    <citation type="submission" date="2021-08" db="EMBL/GenBank/DDBJ databases">
        <title>Novel members of of the genus Stenotrophomonas from differernt environment.</title>
        <authorList>
            <person name="Deng Y."/>
        </authorList>
    </citation>
    <scope>NUCLEOTIDE SEQUENCE [LARGE SCALE GENOMIC DNA]</scope>
    <source>
        <strain evidence="15 16">CPCC 101365</strain>
    </source>
</reference>
<evidence type="ECO:0000256" key="4">
    <source>
        <dbReference type="ARBA" id="ARBA00013673"/>
    </source>
</evidence>
<comment type="subcellular location">
    <subcellularLocation>
        <location evidence="1 12">Cytoplasm</location>
    </subcellularLocation>
</comment>
<evidence type="ECO:0000256" key="6">
    <source>
        <dbReference type="ARBA" id="ARBA00022552"/>
    </source>
</evidence>
<comment type="caution">
    <text evidence="15">The sequence shown here is derived from an EMBL/GenBank/DDBJ whole genome shotgun (WGS) entry which is preliminary data.</text>
</comment>
<organism evidence="15 16">
    <name type="scientific">Stenotrophomonas mori</name>
    <dbReference type="NCBI Taxonomy" id="2871096"/>
    <lineage>
        <taxon>Bacteria</taxon>
        <taxon>Pseudomonadati</taxon>
        <taxon>Pseudomonadota</taxon>
        <taxon>Gammaproteobacteria</taxon>
        <taxon>Lysobacterales</taxon>
        <taxon>Lysobacteraceae</taxon>
        <taxon>Stenotrophomonas</taxon>
    </lineage>
</organism>
<evidence type="ECO:0000256" key="1">
    <source>
        <dbReference type="ARBA" id="ARBA00004496"/>
    </source>
</evidence>
<keyword evidence="9 12" id="KW-0949">S-adenosyl-L-methionine</keyword>
<dbReference type="Proteomes" id="UP001431235">
    <property type="component" value="Unassembled WGS sequence"/>
</dbReference>
<dbReference type="PANTHER" id="PTHR30027:SF3">
    <property type="entry name" value="16S RRNA (URACIL(1498)-N(3))-METHYLTRANSFERASE"/>
    <property type="match status" value="1"/>
</dbReference>
<dbReference type="EC" id="2.1.1.193" evidence="3 12"/>
<dbReference type="CDD" id="cd18084">
    <property type="entry name" value="RsmE-like"/>
    <property type="match status" value="1"/>
</dbReference>
<sequence length="244" mass="25539">MRLTRCPVDLPLRTGLQLPLPDEAAAHLVRVLRLREGDACVLFNGDGRDYTATLVAVGKRDVQVRIDAATPVDTESPLAITLLQGVARGEKMDLILQKATELGVAAIVPVNAERTEVKLDAARTEKRIAHWRSVVGSACGQSGRARIPALSPPQALAAATAALPAQSLRLTLDPQGGHRLAGLPPAPAGGVVIAIGPEGGWSPRDRQQLADAGFQGLQLGPRILRTETAGLAAIAALQARLGDL</sequence>
<dbReference type="EMBL" id="JAIKTS010000005">
    <property type="protein sequence ID" value="MCL7715703.1"/>
    <property type="molecule type" value="Genomic_DNA"/>
</dbReference>
<dbReference type="PANTHER" id="PTHR30027">
    <property type="entry name" value="RIBOSOMAL RNA SMALL SUBUNIT METHYLTRANSFERASE E"/>
    <property type="match status" value="1"/>
</dbReference>
<feature type="domain" description="Ribosomal RNA small subunit methyltransferase E methyltransferase" evidence="13">
    <location>
        <begin position="75"/>
        <end position="238"/>
    </location>
</feature>
<dbReference type="InterPro" id="IPR046886">
    <property type="entry name" value="RsmE_MTase_dom"/>
</dbReference>
<dbReference type="NCBIfam" id="TIGR00046">
    <property type="entry name" value="RsmE family RNA methyltransferase"/>
    <property type="match status" value="1"/>
</dbReference>
<dbReference type="Pfam" id="PF20260">
    <property type="entry name" value="PUA_4"/>
    <property type="match status" value="1"/>
</dbReference>
<evidence type="ECO:0000256" key="11">
    <source>
        <dbReference type="ARBA" id="ARBA00047944"/>
    </source>
</evidence>
<dbReference type="NCBIfam" id="NF008692">
    <property type="entry name" value="PRK11713.1-5"/>
    <property type="match status" value="1"/>
</dbReference>
<keyword evidence="8 12" id="KW-0808">Transferase</keyword>
<evidence type="ECO:0000256" key="9">
    <source>
        <dbReference type="ARBA" id="ARBA00022691"/>
    </source>
</evidence>
<dbReference type="InterPro" id="IPR029026">
    <property type="entry name" value="tRNA_m1G_MTases_N"/>
</dbReference>
<evidence type="ECO:0000313" key="15">
    <source>
        <dbReference type="EMBL" id="MCL7715703.1"/>
    </source>
</evidence>
<evidence type="ECO:0000256" key="7">
    <source>
        <dbReference type="ARBA" id="ARBA00022603"/>
    </source>
</evidence>
<feature type="domain" description="Ribosomal RNA small subunit methyltransferase E PUA-like" evidence="14">
    <location>
        <begin position="20"/>
        <end position="66"/>
    </location>
</feature>
<dbReference type="PIRSF" id="PIRSF015601">
    <property type="entry name" value="MTase_slr0722"/>
    <property type="match status" value="1"/>
</dbReference>
<dbReference type="InterPro" id="IPR015947">
    <property type="entry name" value="PUA-like_sf"/>
</dbReference>
<dbReference type="RefSeq" id="WP_250065178.1">
    <property type="nucleotide sequence ID" value="NZ_JAIKTS010000005.1"/>
</dbReference>
<proteinExistence type="inferred from homology"/>
<dbReference type="SUPFAM" id="SSF75217">
    <property type="entry name" value="alpha/beta knot"/>
    <property type="match status" value="1"/>
</dbReference>
<dbReference type="Pfam" id="PF04452">
    <property type="entry name" value="Methyltrans_RNA"/>
    <property type="match status" value="1"/>
</dbReference>
<comment type="similarity">
    <text evidence="2 12">Belongs to the RNA methyltransferase RsmE family.</text>
</comment>
<dbReference type="GO" id="GO:0032259">
    <property type="term" value="P:methylation"/>
    <property type="evidence" value="ECO:0007669"/>
    <property type="project" value="UniProtKB-KW"/>
</dbReference>
<evidence type="ECO:0000256" key="8">
    <source>
        <dbReference type="ARBA" id="ARBA00022679"/>
    </source>
</evidence>
<evidence type="ECO:0000256" key="5">
    <source>
        <dbReference type="ARBA" id="ARBA00022490"/>
    </source>
</evidence>
<evidence type="ECO:0000259" key="14">
    <source>
        <dbReference type="Pfam" id="PF20260"/>
    </source>
</evidence>
<comment type="catalytic activity">
    <reaction evidence="11 12">
        <text>uridine(1498) in 16S rRNA + S-adenosyl-L-methionine = N(3)-methyluridine(1498) in 16S rRNA + S-adenosyl-L-homocysteine + H(+)</text>
        <dbReference type="Rhea" id="RHEA:42920"/>
        <dbReference type="Rhea" id="RHEA-COMP:10283"/>
        <dbReference type="Rhea" id="RHEA-COMP:10284"/>
        <dbReference type="ChEBI" id="CHEBI:15378"/>
        <dbReference type="ChEBI" id="CHEBI:57856"/>
        <dbReference type="ChEBI" id="CHEBI:59789"/>
        <dbReference type="ChEBI" id="CHEBI:65315"/>
        <dbReference type="ChEBI" id="CHEBI:74502"/>
        <dbReference type="EC" id="2.1.1.193"/>
    </reaction>
</comment>
<evidence type="ECO:0000256" key="10">
    <source>
        <dbReference type="ARBA" id="ARBA00025699"/>
    </source>
</evidence>